<dbReference type="CDD" id="cd00130">
    <property type="entry name" value="PAS"/>
    <property type="match status" value="1"/>
</dbReference>
<protein>
    <recommendedName>
        <fullName evidence="1">Phytochrome chromophore attachment site domain-containing protein</fullName>
    </recommendedName>
</protein>
<evidence type="ECO:0000259" key="1">
    <source>
        <dbReference type="PROSITE" id="PS50046"/>
    </source>
</evidence>
<dbReference type="InterPro" id="IPR000014">
    <property type="entry name" value="PAS"/>
</dbReference>
<dbReference type="Gene3D" id="3.30.450.20">
    <property type="entry name" value="PAS domain"/>
    <property type="match status" value="1"/>
</dbReference>
<dbReference type="Pfam" id="PF08446">
    <property type="entry name" value="PAS_2"/>
    <property type="match status" value="1"/>
</dbReference>
<dbReference type="Proteomes" id="UP001054892">
    <property type="component" value="Unassembled WGS sequence"/>
</dbReference>
<dbReference type="InterPro" id="IPR029016">
    <property type="entry name" value="GAF-like_dom_sf"/>
</dbReference>
<evidence type="ECO:0000313" key="3">
    <source>
        <dbReference type="Proteomes" id="UP001054892"/>
    </source>
</evidence>
<keyword evidence="3" id="KW-1185">Reference proteome</keyword>
<dbReference type="PROSITE" id="PS50046">
    <property type="entry name" value="PHYTOCHROME_2"/>
    <property type="match status" value="1"/>
</dbReference>
<name>A0ABQ4VTY9_9PSED</name>
<organism evidence="2 3">
    <name type="scientific">Pseudomonas tohonis</name>
    <dbReference type="NCBI Taxonomy" id="2725477"/>
    <lineage>
        <taxon>Bacteria</taxon>
        <taxon>Pseudomonadati</taxon>
        <taxon>Pseudomonadota</taxon>
        <taxon>Gammaproteobacteria</taxon>
        <taxon>Pseudomonadales</taxon>
        <taxon>Pseudomonadaceae</taxon>
        <taxon>Pseudomonas</taxon>
    </lineage>
</organism>
<feature type="domain" description="Phytochrome chromophore attachment site" evidence="1">
    <location>
        <begin position="153"/>
        <end position="198"/>
    </location>
</feature>
<comment type="caution">
    <text evidence="2">The sequence shown here is derived from an EMBL/GenBank/DDBJ whole genome shotgun (WGS) entry which is preliminary data.</text>
</comment>
<dbReference type="InterPro" id="IPR035965">
    <property type="entry name" value="PAS-like_dom_sf"/>
</dbReference>
<dbReference type="Gene3D" id="3.30.450.40">
    <property type="match status" value="1"/>
</dbReference>
<accession>A0ABQ4VTY9</accession>
<dbReference type="InterPro" id="IPR013654">
    <property type="entry name" value="PAS_2"/>
</dbReference>
<reference evidence="2 3" key="1">
    <citation type="submission" date="2021-12" db="EMBL/GenBank/DDBJ databases">
        <title>Characterization of novel class B3 metallo-beta-lactamase from novel Pseudomonas species.</title>
        <authorList>
            <person name="Yamada K."/>
            <person name="Aoki K."/>
            <person name="Ishii Y."/>
        </authorList>
    </citation>
    <scope>NUCLEOTIDE SEQUENCE [LARGE SCALE GENOMIC DNA]</scope>
    <source>
        <strain evidence="2 3">TUM20286</strain>
    </source>
</reference>
<sequence length="198" mass="21604">MTPSDSDEALAIASENCAREPIHIPGSIQPHGFMLVFDEAAGRVLQASENVREWLGLAVEDLLGRHLDELLADVPPLLARLATLADDETNPFHLGDVRFAIGSRAGQPIAMMAHRWDGVLIAEFEPASDVATAYGNFYPLVRSFISRLQESDSIEALCRRAVEEVKRVTGFGRVKAYSFDAEGNGLVLAEEADPGYPR</sequence>
<dbReference type="SUPFAM" id="SSF55781">
    <property type="entry name" value="GAF domain-like"/>
    <property type="match status" value="1"/>
</dbReference>
<evidence type="ECO:0000313" key="2">
    <source>
        <dbReference type="EMBL" id="GJN50601.1"/>
    </source>
</evidence>
<dbReference type="SUPFAM" id="SSF55785">
    <property type="entry name" value="PYP-like sensor domain (PAS domain)"/>
    <property type="match status" value="1"/>
</dbReference>
<dbReference type="InterPro" id="IPR016132">
    <property type="entry name" value="Phyto_chromo_attachment"/>
</dbReference>
<proteinExistence type="predicted"/>
<dbReference type="EMBL" id="BQKM01000001">
    <property type="protein sequence ID" value="GJN50601.1"/>
    <property type="molecule type" value="Genomic_DNA"/>
</dbReference>
<gene>
    <name evidence="2" type="ORF">TUM20286_03530</name>
</gene>